<name>A0ABT9MU47_9ACTN</name>
<dbReference type="RefSeq" id="WP_306830092.1">
    <property type="nucleotide sequence ID" value="NZ_JAUSRA010000001.1"/>
</dbReference>
<dbReference type="Proteomes" id="UP001240984">
    <property type="component" value="Unassembled WGS sequence"/>
</dbReference>
<accession>A0ABT9MU47</accession>
<evidence type="ECO:0000313" key="3">
    <source>
        <dbReference type="Proteomes" id="UP001240984"/>
    </source>
</evidence>
<feature type="region of interest" description="Disordered" evidence="1">
    <location>
        <begin position="1"/>
        <end position="57"/>
    </location>
</feature>
<feature type="compositionally biased region" description="Basic and acidic residues" evidence="1">
    <location>
        <begin position="14"/>
        <end position="27"/>
    </location>
</feature>
<protein>
    <submittedName>
        <fullName evidence="2">Uncharacterized protein</fullName>
    </submittedName>
</protein>
<dbReference type="EMBL" id="JAUSRA010000001">
    <property type="protein sequence ID" value="MDP9794806.1"/>
    <property type="molecule type" value="Genomic_DNA"/>
</dbReference>
<reference evidence="2 3" key="1">
    <citation type="submission" date="2023-07" db="EMBL/GenBank/DDBJ databases">
        <title>Sequencing the genomes of 1000 actinobacteria strains.</title>
        <authorList>
            <person name="Klenk H.-P."/>
        </authorList>
    </citation>
    <scope>NUCLEOTIDE SEQUENCE [LARGE SCALE GENOMIC DNA]</scope>
    <source>
        <strain evidence="2 3">DSM 44710</strain>
    </source>
</reference>
<gene>
    <name evidence="2" type="ORF">J2S43_003318</name>
</gene>
<proteinExistence type="predicted"/>
<evidence type="ECO:0000313" key="2">
    <source>
        <dbReference type="EMBL" id="MDP9794806.1"/>
    </source>
</evidence>
<evidence type="ECO:0000256" key="1">
    <source>
        <dbReference type="SAM" id="MobiDB-lite"/>
    </source>
</evidence>
<organism evidence="2 3">
    <name type="scientific">Catenuloplanes nepalensis</name>
    <dbReference type="NCBI Taxonomy" id="587533"/>
    <lineage>
        <taxon>Bacteria</taxon>
        <taxon>Bacillati</taxon>
        <taxon>Actinomycetota</taxon>
        <taxon>Actinomycetes</taxon>
        <taxon>Micromonosporales</taxon>
        <taxon>Micromonosporaceae</taxon>
        <taxon>Catenuloplanes</taxon>
    </lineage>
</organism>
<comment type="caution">
    <text evidence="2">The sequence shown here is derived from an EMBL/GenBank/DDBJ whole genome shotgun (WGS) entry which is preliminary data.</text>
</comment>
<sequence length="57" mass="6129">MSLSAAHRLTPEPPHTDGLSRHWDKGGKIMSSRGGTAELRNRSQARDACVARGAARC</sequence>
<keyword evidence="3" id="KW-1185">Reference proteome</keyword>